<keyword evidence="9" id="KW-1185">Reference proteome</keyword>
<keyword evidence="4" id="KW-0862">Zinc</keyword>
<keyword evidence="2" id="KW-0227">DNA damage</keyword>
<name>A0A0A8E8F2_MESFC</name>
<feature type="domain" description="Toprim" evidence="7">
    <location>
        <begin position="78"/>
        <end position="159"/>
    </location>
</feature>
<reference evidence="8 9" key="1">
    <citation type="journal article" date="2015" name="Genome Announc.">
        <title>Complete Genome Sequence of Mycoplasma flocculare Strain Ms42T (ATCC 27399T).</title>
        <authorList>
            <person name="Calcutt M.J."/>
            <person name="Foecking M.F."/>
            <person name="Heidari M.B."/>
            <person name="McIntosh M.A."/>
        </authorList>
    </citation>
    <scope>NUCLEOTIDE SEQUENCE [LARGE SCALE GENOMIC DNA]</scope>
    <source>
        <strain evidence="9">ATCC 27399</strain>
    </source>
</reference>
<evidence type="ECO:0000256" key="3">
    <source>
        <dbReference type="ARBA" id="ARBA00022771"/>
    </source>
</evidence>
<keyword evidence="6" id="KW-0234">DNA repair</keyword>
<dbReference type="GO" id="GO:0003677">
    <property type="term" value="F:DNA binding"/>
    <property type="evidence" value="ECO:0007669"/>
    <property type="project" value="InterPro"/>
</dbReference>
<dbReference type="Pfam" id="PF21175">
    <property type="entry name" value="RecR_C"/>
    <property type="match status" value="1"/>
</dbReference>
<evidence type="ECO:0000256" key="2">
    <source>
        <dbReference type="ARBA" id="ARBA00022763"/>
    </source>
</evidence>
<dbReference type="GO" id="GO:0008270">
    <property type="term" value="F:zinc ion binding"/>
    <property type="evidence" value="ECO:0007669"/>
    <property type="project" value="UniProtKB-KW"/>
</dbReference>
<dbReference type="GO" id="GO:0006310">
    <property type="term" value="P:DNA recombination"/>
    <property type="evidence" value="ECO:0007669"/>
    <property type="project" value="UniProtKB-KW"/>
</dbReference>
<dbReference type="InterPro" id="IPR023627">
    <property type="entry name" value="Rcmb_RecR"/>
</dbReference>
<protein>
    <submittedName>
        <fullName evidence="8">Recombination protein RecR</fullName>
    </submittedName>
</protein>
<dbReference type="GO" id="GO:0006281">
    <property type="term" value="P:DNA repair"/>
    <property type="evidence" value="ECO:0007669"/>
    <property type="project" value="UniProtKB-KW"/>
</dbReference>
<organism evidence="8 9">
    <name type="scientific">Mesomycoplasma flocculare ATCC 27399</name>
    <dbReference type="NCBI Taxonomy" id="743971"/>
    <lineage>
        <taxon>Bacteria</taxon>
        <taxon>Bacillati</taxon>
        <taxon>Mycoplasmatota</taxon>
        <taxon>Mycoplasmoidales</taxon>
        <taxon>Metamycoplasmataceae</taxon>
        <taxon>Mesomycoplasma</taxon>
    </lineage>
</organism>
<evidence type="ECO:0000313" key="9">
    <source>
        <dbReference type="Proteomes" id="UP000031129"/>
    </source>
</evidence>
<evidence type="ECO:0000256" key="5">
    <source>
        <dbReference type="ARBA" id="ARBA00023172"/>
    </source>
</evidence>
<keyword evidence="3" id="KW-0863">Zinc-finger</keyword>
<dbReference type="Gene3D" id="1.10.8.420">
    <property type="entry name" value="RecR Domain 1"/>
    <property type="match status" value="1"/>
</dbReference>
<dbReference type="InterPro" id="IPR006171">
    <property type="entry name" value="TOPRIM_dom"/>
</dbReference>
<evidence type="ECO:0000256" key="6">
    <source>
        <dbReference type="ARBA" id="ARBA00023204"/>
    </source>
</evidence>
<gene>
    <name evidence="8" type="primary">recR</name>
    <name evidence="8" type="ORF">MYF_01865</name>
</gene>
<dbReference type="STRING" id="743971.MYF_01865"/>
<dbReference type="EMBL" id="CP007585">
    <property type="protein sequence ID" value="AJC49887.1"/>
    <property type="molecule type" value="Genomic_DNA"/>
</dbReference>
<dbReference type="OrthoDB" id="9802672at2"/>
<dbReference type="AlphaFoldDB" id="A0A0A8E8F2"/>
<evidence type="ECO:0000259" key="7">
    <source>
        <dbReference type="PROSITE" id="PS50880"/>
    </source>
</evidence>
<dbReference type="Pfam" id="PF02132">
    <property type="entry name" value="RecR_ZnF"/>
    <property type="match status" value="1"/>
</dbReference>
<proteinExistence type="predicted"/>
<dbReference type="KEGG" id="mfq:MYF_01865"/>
<dbReference type="InterPro" id="IPR000093">
    <property type="entry name" value="DNA_Rcmb_RecR"/>
</dbReference>
<dbReference type="SUPFAM" id="SSF111304">
    <property type="entry name" value="Recombination protein RecR"/>
    <property type="match status" value="1"/>
</dbReference>
<evidence type="ECO:0000256" key="4">
    <source>
        <dbReference type="ARBA" id="ARBA00022833"/>
    </source>
</evidence>
<dbReference type="InterPro" id="IPR015967">
    <property type="entry name" value="Rcmb_RecR_Znf"/>
</dbReference>
<dbReference type="HOGENOM" id="CLU_060739_1_1_14"/>
<keyword evidence="1" id="KW-0479">Metal-binding</keyword>
<sequence length="184" mass="21301">MIKETFEKLAENLKQIPEISKKQAMKILYYLVDTPITKIENFVNKIYELKKNIKYCEKCGYLNTNPVCEICLDFQRSFKILVVENYDMVTKFEESGKYDIKKLETCDSQIEKIADLATGKCEIILGFSSTMEGWIIANYITKSKFLANLKITRLATGIPFGATIDYIDSITLEQTLKNRQEMEK</sequence>
<evidence type="ECO:0000313" key="8">
    <source>
        <dbReference type="EMBL" id="AJC49887.1"/>
    </source>
</evidence>
<evidence type="ECO:0000256" key="1">
    <source>
        <dbReference type="ARBA" id="ARBA00022723"/>
    </source>
</evidence>
<dbReference type="PROSITE" id="PS50880">
    <property type="entry name" value="TOPRIM"/>
    <property type="match status" value="1"/>
</dbReference>
<dbReference type="PANTHER" id="PTHR30446">
    <property type="entry name" value="RECOMBINATION PROTEIN RECR"/>
    <property type="match status" value="1"/>
</dbReference>
<keyword evidence="5" id="KW-0233">DNA recombination</keyword>
<dbReference type="RefSeq" id="WP_002557548.1">
    <property type="nucleotide sequence ID" value="NZ_CP007585.1"/>
</dbReference>
<accession>A0A0A8E8F2</accession>
<dbReference type="PANTHER" id="PTHR30446:SF0">
    <property type="entry name" value="RECOMBINATION PROTEIN RECR"/>
    <property type="match status" value="1"/>
</dbReference>
<dbReference type="Proteomes" id="UP000031129">
    <property type="component" value="Chromosome"/>
</dbReference>
<dbReference type="Gene3D" id="6.10.250.240">
    <property type="match status" value="1"/>
</dbReference>